<accession>A0A2H3NSA6</accession>
<protein>
    <submittedName>
        <fullName evidence="4">Penicillin-binding protein</fullName>
    </submittedName>
</protein>
<dbReference type="SMART" id="SM00740">
    <property type="entry name" value="PASTA"/>
    <property type="match status" value="3"/>
</dbReference>
<name>A0A2H3NSA6_9BACT</name>
<keyword evidence="5" id="KW-1185">Reference proteome</keyword>
<dbReference type="Proteomes" id="UP000221024">
    <property type="component" value="Unassembled WGS sequence"/>
</dbReference>
<feature type="domain" description="PASTA" evidence="3">
    <location>
        <begin position="191"/>
        <end position="274"/>
    </location>
</feature>
<dbReference type="Pfam" id="PF03793">
    <property type="entry name" value="PASTA"/>
    <property type="match status" value="2"/>
</dbReference>
<proteinExistence type="predicted"/>
<feature type="compositionally biased region" description="Polar residues" evidence="1">
    <location>
        <begin position="301"/>
        <end position="311"/>
    </location>
</feature>
<keyword evidence="2" id="KW-1133">Transmembrane helix</keyword>
<organism evidence="4 5">
    <name type="scientific">Longimonas halophila</name>
    <dbReference type="NCBI Taxonomy" id="1469170"/>
    <lineage>
        <taxon>Bacteria</taxon>
        <taxon>Pseudomonadati</taxon>
        <taxon>Rhodothermota</taxon>
        <taxon>Rhodothermia</taxon>
        <taxon>Rhodothermales</taxon>
        <taxon>Salisaetaceae</taxon>
        <taxon>Longimonas</taxon>
    </lineage>
</organism>
<evidence type="ECO:0000256" key="2">
    <source>
        <dbReference type="SAM" id="Phobius"/>
    </source>
</evidence>
<keyword evidence="2" id="KW-0472">Membrane</keyword>
<dbReference type="CDD" id="cd06577">
    <property type="entry name" value="PASTA_pknB"/>
    <property type="match status" value="1"/>
</dbReference>
<gene>
    <name evidence="4" type="ORF">CRI93_03720</name>
</gene>
<comment type="caution">
    <text evidence="4">The sequence shown here is derived from an EMBL/GenBank/DDBJ whole genome shotgun (WGS) entry which is preliminary data.</text>
</comment>
<evidence type="ECO:0000259" key="3">
    <source>
        <dbReference type="PROSITE" id="PS51178"/>
    </source>
</evidence>
<evidence type="ECO:0000313" key="4">
    <source>
        <dbReference type="EMBL" id="PEN08869.1"/>
    </source>
</evidence>
<dbReference type="OrthoDB" id="9803895at2"/>
<dbReference type="AlphaFoldDB" id="A0A2H3NSA6"/>
<dbReference type="RefSeq" id="WP_098061265.1">
    <property type="nucleotide sequence ID" value="NZ_PDEP01000002.1"/>
</dbReference>
<reference evidence="4 5" key="1">
    <citation type="submission" date="2017-10" db="EMBL/GenBank/DDBJ databases">
        <title>Draft genome of Longimonas halophila.</title>
        <authorList>
            <person name="Goh K.M."/>
            <person name="Shamsir M.S."/>
            <person name="Lim S.W."/>
        </authorList>
    </citation>
    <scope>NUCLEOTIDE SEQUENCE [LARGE SCALE GENOMIC DNA]</scope>
    <source>
        <strain evidence="4 5">KCTC 42399</strain>
    </source>
</reference>
<feature type="region of interest" description="Disordered" evidence="1">
    <location>
        <begin position="90"/>
        <end position="109"/>
    </location>
</feature>
<dbReference type="Gene3D" id="3.30.10.20">
    <property type="match status" value="3"/>
</dbReference>
<feature type="region of interest" description="Disordered" evidence="1">
    <location>
        <begin position="271"/>
        <end position="311"/>
    </location>
</feature>
<feature type="domain" description="PASTA" evidence="3">
    <location>
        <begin position="53"/>
        <end position="119"/>
    </location>
</feature>
<dbReference type="EMBL" id="PDEP01000002">
    <property type="protein sequence ID" value="PEN08869.1"/>
    <property type="molecule type" value="Genomic_DNA"/>
</dbReference>
<sequence>MSFASFGKRFAALGYDVLRNPFFWGGVGILLLTTGALYVVVDKVVMPNYTRHGVSVEVPNVRNEDVESARAELRELGLRIEEEQGQYNPSLPRNVVLDQSPAPNTPIKPNRRVYLTLNQGEVPEVVLPDNLVSLARRVARSRLQELQLDVEMRQDSIPAANANTVTRHTPGPGDTVKVGSTVTLWYSAGLGEENVNVPSVLGLSLAEARRQLQQGQLRPFVLSNSDRGFCDDASEADEDATSTQDEDALFVCYQGTSPDTEVRAGSEVRLGVTPDSTAVPDSTTANLDSVQNTMMPEETEGGSTSERVPSW</sequence>
<feature type="transmembrane region" description="Helical" evidence="2">
    <location>
        <begin position="22"/>
        <end position="41"/>
    </location>
</feature>
<evidence type="ECO:0000313" key="5">
    <source>
        <dbReference type="Proteomes" id="UP000221024"/>
    </source>
</evidence>
<dbReference type="SUPFAM" id="SSF54184">
    <property type="entry name" value="Penicillin-binding protein 2x (pbp-2x), c-terminal domain"/>
    <property type="match status" value="1"/>
</dbReference>
<dbReference type="PROSITE" id="PS51178">
    <property type="entry name" value="PASTA"/>
    <property type="match status" value="2"/>
</dbReference>
<keyword evidence="2" id="KW-0812">Transmembrane</keyword>
<feature type="compositionally biased region" description="Polar residues" evidence="1">
    <location>
        <begin position="274"/>
        <end position="294"/>
    </location>
</feature>
<dbReference type="InterPro" id="IPR005543">
    <property type="entry name" value="PASTA_dom"/>
</dbReference>
<evidence type="ECO:0000256" key="1">
    <source>
        <dbReference type="SAM" id="MobiDB-lite"/>
    </source>
</evidence>